<dbReference type="Pfam" id="PF01261">
    <property type="entry name" value="AP_endonuc_2"/>
    <property type="match status" value="1"/>
</dbReference>
<dbReference type="PANTHER" id="PTHR12110:SF41">
    <property type="entry name" value="INOSOSE DEHYDRATASE"/>
    <property type="match status" value="1"/>
</dbReference>
<dbReference type="InterPro" id="IPR036237">
    <property type="entry name" value="Xyl_isomerase-like_sf"/>
</dbReference>
<dbReference type="RefSeq" id="WP_081153255.1">
    <property type="nucleotide sequence ID" value="NZ_CP020465.1"/>
</dbReference>
<keyword evidence="3" id="KW-0413">Isomerase</keyword>
<feature type="signal peptide" evidence="1">
    <location>
        <begin position="1"/>
        <end position="25"/>
    </location>
</feature>
<evidence type="ECO:0000313" key="3">
    <source>
        <dbReference type="EMBL" id="ASP49349.1"/>
    </source>
</evidence>
<reference evidence="3 4" key="1">
    <citation type="submission" date="2017-08" db="EMBL/GenBank/DDBJ databases">
        <title>Complete genome of Colwellia sp. NB097-1, a psychrophile bacterium ioslated from Bering Sea.</title>
        <authorList>
            <person name="Chen X."/>
        </authorList>
    </citation>
    <scope>NUCLEOTIDE SEQUENCE [LARGE SCALE GENOMIC DNA]</scope>
    <source>
        <strain evidence="3 4">NB097-1</strain>
    </source>
</reference>
<dbReference type="Proteomes" id="UP000202259">
    <property type="component" value="Chromosome"/>
</dbReference>
<evidence type="ECO:0000259" key="2">
    <source>
        <dbReference type="Pfam" id="PF01261"/>
    </source>
</evidence>
<evidence type="ECO:0000313" key="4">
    <source>
        <dbReference type="Proteomes" id="UP000202259"/>
    </source>
</evidence>
<dbReference type="EMBL" id="CP020465">
    <property type="protein sequence ID" value="ASP49349.1"/>
    <property type="molecule type" value="Genomic_DNA"/>
</dbReference>
<keyword evidence="4" id="KW-1185">Reference proteome</keyword>
<dbReference type="PANTHER" id="PTHR12110">
    <property type="entry name" value="HYDROXYPYRUVATE ISOMERASE"/>
    <property type="match status" value="1"/>
</dbReference>
<dbReference type="GO" id="GO:0016853">
    <property type="term" value="F:isomerase activity"/>
    <property type="evidence" value="ECO:0007669"/>
    <property type="project" value="UniProtKB-KW"/>
</dbReference>
<accession>A0A222GBU0</accession>
<dbReference type="InterPro" id="IPR013022">
    <property type="entry name" value="Xyl_isomerase-like_TIM-brl"/>
</dbReference>
<dbReference type="KEGG" id="cber:B5D82_17165"/>
<protein>
    <submittedName>
        <fullName evidence="3">Sugar phosphate isomerase/epimerase</fullName>
    </submittedName>
</protein>
<keyword evidence="1" id="KW-0732">Signal</keyword>
<dbReference type="OrthoDB" id="6258928at2"/>
<evidence type="ECO:0000256" key="1">
    <source>
        <dbReference type="SAM" id="SignalP"/>
    </source>
</evidence>
<dbReference type="InterPro" id="IPR050312">
    <property type="entry name" value="IolE/XylAMocC-like"/>
</dbReference>
<dbReference type="SUPFAM" id="SSF51658">
    <property type="entry name" value="Xylose isomerase-like"/>
    <property type="match status" value="1"/>
</dbReference>
<feature type="domain" description="Xylose isomerase-like TIM barrel" evidence="2">
    <location>
        <begin position="62"/>
        <end position="280"/>
    </location>
</feature>
<dbReference type="Gene3D" id="3.20.20.150">
    <property type="entry name" value="Divalent-metal-dependent TIM barrel enzymes"/>
    <property type="match status" value="1"/>
</dbReference>
<proteinExistence type="predicted"/>
<dbReference type="AlphaFoldDB" id="A0A222GBU0"/>
<feature type="chain" id="PRO_5013370404" evidence="1">
    <location>
        <begin position="26"/>
        <end position="299"/>
    </location>
</feature>
<sequence length="299" mass="33559">MKLLKLITIVIVVCIACISCTSPLHQDKSTQQYKNKPIPKVGVQLWSVKEELKADFKGTLTQLADMGFEGVELAGEFGPYKDDAKGLKAFLDSLGLEASSAHAPFAAFDDEHFDKSVAFYKTLKTETLIIPWDDRGWDSAKVDSLITDLNVLFTKLKAEGFHFGYHNHEQEFDDHKDATFWDHIAKSTPKDFVLQMDVGWVTLAEKDPVEYINRYPNRTLTTHIKAKLPRDVAAKMATNGKRQIVGDDVTNWDAVIKADIMVGGTKWFVIEQEEYPDGLTPLQAVKLSKQGLDKAIINL</sequence>
<organism evidence="3 4">
    <name type="scientific">Cognaticolwellia beringensis</name>
    <dbReference type="NCBI Taxonomy" id="1967665"/>
    <lineage>
        <taxon>Bacteria</taxon>
        <taxon>Pseudomonadati</taxon>
        <taxon>Pseudomonadota</taxon>
        <taxon>Gammaproteobacteria</taxon>
        <taxon>Alteromonadales</taxon>
        <taxon>Colwelliaceae</taxon>
        <taxon>Cognaticolwellia</taxon>
    </lineage>
</organism>
<name>A0A222GBU0_9GAMM</name>
<gene>
    <name evidence="3" type="ORF">B5D82_17165</name>
</gene>